<keyword evidence="1" id="KW-0472">Membrane</keyword>
<evidence type="ECO:0000313" key="2">
    <source>
        <dbReference type="EMBL" id="AOW14087.1"/>
    </source>
</evidence>
<accession>A0A162P376</accession>
<feature type="transmembrane region" description="Helical" evidence="1">
    <location>
        <begin position="34"/>
        <end position="52"/>
    </location>
</feature>
<keyword evidence="1" id="KW-0812">Transmembrane</keyword>
<reference evidence="3 4" key="1">
    <citation type="submission" date="2016-02" db="EMBL/GenBank/DDBJ databases">
        <title>Draft genome sequence of Hydrogenophaga sp. LPB0072.</title>
        <authorList>
            <person name="Shin S.-K."/>
            <person name="Yi H."/>
        </authorList>
    </citation>
    <scope>NUCLEOTIDE SEQUENCE [LARGE SCALE GENOMIC DNA]</scope>
    <source>
        <strain evidence="3 4">LPB0072</strain>
    </source>
</reference>
<evidence type="ECO:0000256" key="1">
    <source>
        <dbReference type="SAM" id="Phobius"/>
    </source>
</evidence>
<gene>
    <name evidence="2" type="ORF">LPB072_15820</name>
    <name evidence="3" type="ORF">LPB72_15405</name>
</gene>
<evidence type="ECO:0000313" key="4">
    <source>
        <dbReference type="Proteomes" id="UP000185657"/>
    </source>
</evidence>
<dbReference type="Proteomes" id="UP000185680">
    <property type="component" value="Chromosome"/>
</dbReference>
<organism evidence="2 5">
    <name type="scientific">Hydrogenophaga crassostreae</name>
    <dbReference type="NCBI Taxonomy" id="1763535"/>
    <lineage>
        <taxon>Bacteria</taxon>
        <taxon>Pseudomonadati</taxon>
        <taxon>Pseudomonadota</taxon>
        <taxon>Betaproteobacteria</taxon>
        <taxon>Burkholderiales</taxon>
        <taxon>Comamonadaceae</taxon>
        <taxon>Hydrogenophaga</taxon>
    </lineage>
</organism>
<dbReference type="STRING" id="1763535.LPB072_15820"/>
<evidence type="ECO:0000313" key="5">
    <source>
        <dbReference type="Proteomes" id="UP000185680"/>
    </source>
</evidence>
<dbReference type="EMBL" id="CP017476">
    <property type="protein sequence ID" value="AOW14087.1"/>
    <property type="molecule type" value="Genomic_DNA"/>
</dbReference>
<keyword evidence="1" id="KW-1133">Transmembrane helix</keyword>
<protein>
    <submittedName>
        <fullName evidence="2">Uncharacterized protein</fullName>
    </submittedName>
</protein>
<name>A0A162P376_9BURK</name>
<dbReference type="KEGG" id="hyl:LPB072_15820"/>
<keyword evidence="4" id="KW-1185">Reference proteome</keyword>
<dbReference type="AlphaFoldDB" id="A0A162P376"/>
<dbReference type="Proteomes" id="UP000185657">
    <property type="component" value="Unassembled WGS sequence"/>
</dbReference>
<dbReference type="EMBL" id="LVWD01000028">
    <property type="protein sequence ID" value="OAD40674.1"/>
    <property type="molecule type" value="Genomic_DNA"/>
</dbReference>
<sequence>MRPIRIYNSTSTRNTVRFPSNLTTQRTTAMNPGFAALLTGLGLVLVALPWVFGVQRSTSAS</sequence>
<evidence type="ECO:0000313" key="3">
    <source>
        <dbReference type="EMBL" id="OAD40674.1"/>
    </source>
</evidence>
<proteinExistence type="predicted"/>
<reference evidence="2 5" key="2">
    <citation type="submission" date="2016-10" db="EMBL/GenBank/DDBJ databases">
        <title>Hydorgenophaga sp. LPB0072 isolated from gastropod.</title>
        <authorList>
            <person name="Kim E."/>
            <person name="Yi H."/>
        </authorList>
    </citation>
    <scope>NUCLEOTIDE SEQUENCE [LARGE SCALE GENOMIC DNA]</scope>
    <source>
        <strain evidence="2 5">LPB0072</strain>
    </source>
</reference>